<feature type="transmembrane region" description="Helical" evidence="2">
    <location>
        <begin position="149"/>
        <end position="167"/>
    </location>
</feature>
<feature type="compositionally biased region" description="Low complexity" evidence="1">
    <location>
        <begin position="91"/>
        <end position="114"/>
    </location>
</feature>
<organism evidence="4 5">
    <name type="scientific">Jaapia argillacea MUCL 33604</name>
    <dbReference type="NCBI Taxonomy" id="933084"/>
    <lineage>
        <taxon>Eukaryota</taxon>
        <taxon>Fungi</taxon>
        <taxon>Dikarya</taxon>
        <taxon>Basidiomycota</taxon>
        <taxon>Agaricomycotina</taxon>
        <taxon>Agaricomycetes</taxon>
        <taxon>Agaricomycetidae</taxon>
        <taxon>Jaapiales</taxon>
        <taxon>Jaapiaceae</taxon>
        <taxon>Jaapia</taxon>
    </lineage>
</organism>
<evidence type="ECO:0000256" key="3">
    <source>
        <dbReference type="SAM" id="SignalP"/>
    </source>
</evidence>
<proteinExistence type="predicted"/>
<keyword evidence="2" id="KW-0472">Membrane</keyword>
<reference evidence="5" key="1">
    <citation type="journal article" date="2014" name="Proc. Natl. Acad. Sci. U.S.A.">
        <title>Extensive sampling of basidiomycete genomes demonstrates inadequacy of the white-rot/brown-rot paradigm for wood decay fungi.</title>
        <authorList>
            <person name="Riley R."/>
            <person name="Salamov A.A."/>
            <person name="Brown D.W."/>
            <person name="Nagy L.G."/>
            <person name="Floudas D."/>
            <person name="Held B.W."/>
            <person name="Levasseur A."/>
            <person name="Lombard V."/>
            <person name="Morin E."/>
            <person name="Otillar R."/>
            <person name="Lindquist E.A."/>
            <person name="Sun H."/>
            <person name="LaButti K.M."/>
            <person name="Schmutz J."/>
            <person name="Jabbour D."/>
            <person name="Luo H."/>
            <person name="Baker S.E."/>
            <person name="Pisabarro A.G."/>
            <person name="Walton J.D."/>
            <person name="Blanchette R.A."/>
            <person name="Henrissat B."/>
            <person name="Martin F."/>
            <person name="Cullen D."/>
            <person name="Hibbett D.S."/>
            <person name="Grigoriev I.V."/>
        </authorList>
    </citation>
    <scope>NUCLEOTIDE SEQUENCE [LARGE SCALE GENOMIC DNA]</scope>
    <source>
        <strain evidence="5">MUCL 33604</strain>
    </source>
</reference>
<name>A0A067PIY3_9AGAM</name>
<protein>
    <submittedName>
        <fullName evidence="4">Uncharacterized protein</fullName>
    </submittedName>
</protein>
<evidence type="ECO:0000256" key="2">
    <source>
        <dbReference type="SAM" id="Phobius"/>
    </source>
</evidence>
<feature type="chain" id="PRO_5001643183" evidence="3">
    <location>
        <begin position="24"/>
        <end position="168"/>
    </location>
</feature>
<feature type="signal peptide" evidence="3">
    <location>
        <begin position="1"/>
        <end position="23"/>
    </location>
</feature>
<evidence type="ECO:0000313" key="5">
    <source>
        <dbReference type="Proteomes" id="UP000027265"/>
    </source>
</evidence>
<gene>
    <name evidence="4" type="ORF">JAAARDRAFT_196256</name>
</gene>
<keyword evidence="3" id="KW-0732">Signal</keyword>
<keyword evidence="5" id="KW-1185">Reference proteome</keyword>
<dbReference type="EMBL" id="KL197727">
    <property type="protein sequence ID" value="KDQ54868.1"/>
    <property type="molecule type" value="Genomic_DNA"/>
</dbReference>
<sequence>MLSRHNLYPLLLFLLTLNLFVTASPISDQWDSLRHLDKIDGQTRDWYWNRVYRRRCMVACMFVDHSTTTATTEVVVSTKSVALDEAPTPVPTVSGETTTTSGSSSSSPTGTLKSEATSLLSSSSTVVVTPTSGVTNAGQTSASLGTHVVSGQVAALSVVMFTFFVLAL</sequence>
<dbReference type="InParanoid" id="A0A067PIY3"/>
<dbReference type="HOGENOM" id="CLU_1586717_0_0_1"/>
<evidence type="ECO:0000313" key="4">
    <source>
        <dbReference type="EMBL" id="KDQ54868.1"/>
    </source>
</evidence>
<feature type="region of interest" description="Disordered" evidence="1">
    <location>
        <begin position="86"/>
        <end position="114"/>
    </location>
</feature>
<evidence type="ECO:0000256" key="1">
    <source>
        <dbReference type="SAM" id="MobiDB-lite"/>
    </source>
</evidence>
<dbReference type="Proteomes" id="UP000027265">
    <property type="component" value="Unassembled WGS sequence"/>
</dbReference>
<accession>A0A067PIY3</accession>
<keyword evidence="2" id="KW-0812">Transmembrane</keyword>
<dbReference type="AlphaFoldDB" id="A0A067PIY3"/>
<keyword evidence="2" id="KW-1133">Transmembrane helix</keyword>